<comment type="caution">
    <text evidence="1">The sequence shown here is derived from an EMBL/GenBank/DDBJ whole genome shotgun (WGS) entry which is preliminary data.</text>
</comment>
<evidence type="ECO:0000313" key="2">
    <source>
        <dbReference type="Proteomes" id="UP000015441"/>
    </source>
</evidence>
<dbReference type="AlphaFoldDB" id="N1JI64"/>
<reference evidence="1 2" key="1">
    <citation type="journal article" date="2010" name="Science">
        <title>Genome expansion and gene loss in powdery mildew fungi reveal tradeoffs in extreme parasitism.</title>
        <authorList>
            <person name="Spanu P.D."/>
            <person name="Abbott J.C."/>
            <person name="Amselem J."/>
            <person name="Burgis T.A."/>
            <person name="Soanes D.M."/>
            <person name="Stueber K."/>
            <person name="Ver Loren van Themaat E."/>
            <person name="Brown J.K.M."/>
            <person name="Butcher S.A."/>
            <person name="Gurr S.J."/>
            <person name="Lebrun M.-H."/>
            <person name="Ridout C.J."/>
            <person name="Schulze-Lefert P."/>
            <person name="Talbot N.J."/>
            <person name="Ahmadinejad N."/>
            <person name="Ametz C."/>
            <person name="Barton G.R."/>
            <person name="Benjdia M."/>
            <person name="Bidzinski P."/>
            <person name="Bindschedler L.V."/>
            <person name="Both M."/>
            <person name="Brewer M.T."/>
            <person name="Cadle-Davidson L."/>
            <person name="Cadle-Davidson M.M."/>
            <person name="Collemare J."/>
            <person name="Cramer R."/>
            <person name="Frenkel O."/>
            <person name="Godfrey D."/>
            <person name="Harriman J."/>
            <person name="Hoede C."/>
            <person name="King B.C."/>
            <person name="Klages S."/>
            <person name="Kleemann J."/>
            <person name="Knoll D."/>
            <person name="Koti P.S."/>
            <person name="Kreplak J."/>
            <person name="Lopez-Ruiz F.J."/>
            <person name="Lu X."/>
            <person name="Maekawa T."/>
            <person name="Mahanil S."/>
            <person name="Micali C."/>
            <person name="Milgroom M.G."/>
            <person name="Montana G."/>
            <person name="Noir S."/>
            <person name="O'Connell R.J."/>
            <person name="Oberhaensli S."/>
            <person name="Parlange F."/>
            <person name="Pedersen C."/>
            <person name="Quesneville H."/>
            <person name="Reinhardt R."/>
            <person name="Rott M."/>
            <person name="Sacristan S."/>
            <person name="Schmidt S.M."/>
            <person name="Schoen M."/>
            <person name="Skamnioti P."/>
            <person name="Sommer H."/>
            <person name="Stephens A."/>
            <person name="Takahara H."/>
            <person name="Thordal-Christensen H."/>
            <person name="Vigouroux M."/>
            <person name="Wessling R."/>
            <person name="Wicker T."/>
            <person name="Panstruga R."/>
        </authorList>
    </citation>
    <scope>NUCLEOTIDE SEQUENCE [LARGE SCALE GENOMIC DNA]</scope>
    <source>
        <strain evidence="1">DH14</strain>
    </source>
</reference>
<proteinExistence type="predicted"/>
<sequence>MRRKSLLTIFGIIFNFYVFSLATPDLQRLFYCGKEIIDFKAVERARRHACNGLSGSYWWSKFPATFNGSKIFHINDAILFMWPLNLGSNHEFNEGGAATERIVIDSQCNFVGLINKIDEVYQRCIQPIDPSYVPTHVPEFPMEDQPKHYGYKCSDKIIPRTDVRLTYNYISNHWSKLKNYGHGPSGKLQDQFTESPGYEKCWTWPIRVKKRKSKSRDYAPDRFRAAVSQVNKSFALIYKDENRWKKCDGIYFFDPKPPRLSEDTKTSVGETIFKGVSAFKCGNDNFSATTVNSHIQAGCNRVRNLVNPRGINTYEFPSSPENIQYKSKPIWHWPLRRFETNDGSSSKYSIKTTLKYTDYVGNRTEHMNHYSVRLGSDCEFLGVYLLMGEAYRPCTRQGNTIPTPISQSMDFDSRLSSKKRKFADLP</sequence>
<organism evidence="1 2">
    <name type="scientific">Blumeria graminis f. sp. hordei (strain DH14)</name>
    <name type="common">Barley powdery mildew</name>
    <name type="synonym">Oidium monilioides f. sp. hordei</name>
    <dbReference type="NCBI Taxonomy" id="546991"/>
    <lineage>
        <taxon>Eukaryota</taxon>
        <taxon>Fungi</taxon>
        <taxon>Dikarya</taxon>
        <taxon>Ascomycota</taxon>
        <taxon>Pezizomycotina</taxon>
        <taxon>Leotiomycetes</taxon>
        <taxon>Erysiphales</taxon>
        <taxon>Erysiphaceae</taxon>
        <taxon>Blumeria</taxon>
        <taxon>Blumeria hordei</taxon>
    </lineage>
</organism>
<name>N1JI64_BLUG1</name>
<gene>
    <name evidence="1" type="ORF">BGHDH14_bgh05112</name>
</gene>
<evidence type="ECO:0000313" key="1">
    <source>
        <dbReference type="EMBL" id="CCU77635.1"/>
    </source>
</evidence>
<protein>
    <submittedName>
        <fullName evidence="1">CSEP0238 putative effector protein</fullName>
    </submittedName>
</protein>
<keyword evidence="2" id="KW-1185">Reference proteome</keyword>
<dbReference type="OrthoDB" id="10294845at2759"/>
<dbReference type="Gene3D" id="3.10.450.30">
    <property type="entry name" value="Microbial ribonucleases"/>
    <property type="match status" value="1"/>
</dbReference>
<dbReference type="InParanoid" id="N1JI64"/>
<dbReference type="EMBL" id="CAUH01003850">
    <property type="protein sequence ID" value="CCU77635.1"/>
    <property type="molecule type" value="Genomic_DNA"/>
</dbReference>
<dbReference type="Proteomes" id="UP000015441">
    <property type="component" value="Unassembled WGS sequence"/>
</dbReference>
<accession>N1JI64</accession>
<dbReference type="HOGENOM" id="CLU_054782_0_0_1"/>